<evidence type="ECO:0000313" key="8">
    <source>
        <dbReference type="EMBL" id="SVB16934.1"/>
    </source>
</evidence>
<keyword evidence="1" id="KW-0547">Nucleotide-binding</keyword>
<evidence type="ECO:0000259" key="7">
    <source>
        <dbReference type="Pfam" id="PF07683"/>
    </source>
</evidence>
<proteinExistence type="inferred from homology"/>
<evidence type="ECO:0000256" key="1">
    <source>
        <dbReference type="ARBA" id="ARBA00022741"/>
    </source>
</evidence>
<name>A0A382BTG1_9ZZZZ</name>
<dbReference type="Pfam" id="PF07683">
    <property type="entry name" value="CobW_C"/>
    <property type="match status" value="1"/>
</dbReference>
<reference evidence="8" key="1">
    <citation type="submission" date="2018-05" db="EMBL/GenBank/DDBJ databases">
        <authorList>
            <person name="Lanie J.A."/>
            <person name="Ng W.-L."/>
            <person name="Kazmierczak K.M."/>
            <person name="Andrzejewski T.M."/>
            <person name="Davidsen T.M."/>
            <person name="Wayne K.J."/>
            <person name="Tettelin H."/>
            <person name="Glass J.I."/>
            <person name="Rusch D."/>
            <person name="Podicherti R."/>
            <person name="Tsui H.-C.T."/>
            <person name="Winkler M.E."/>
        </authorList>
    </citation>
    <scope>NUCLEOTIDE SEQUENCE</scope>
</reference>
<dbReference type="SUPFAM" id="SSF52540">
    <property type="entry name" value="P-loop containing nucleoside triphosphate hydrolases"/>
    <property type="match status" value="1"/>
</dbReference>
<dbReference type="PANTHER" id="PTHR13748:SF59">
    <property type="entry name" value="COBW C-TERMINAL DOMAIN-CONTAINING PROTEIN"/>
    <property type="match status" value="1"/>
</dbReference>
<evidence type="ECO:0000256" key="3">
    <source>
        <dbReference type="ARBA" id="ARBA00023186"/>
    </source>
</evidence>
<sequence>MAYSVTSPVPFTVIGGFLGAGKTSLLNHLLAQSSGIRCAVLVNDFGDLNIDESLISSHDGQTISLANGCVCCSISNDFNQTVINLVKRIEEFDQVVVEASGVSEPDRIMDIARLDPELSPGGIVVLVDAAEVQNRSTDRYINNIVLKQLQTAELLIVNKTDLVSREKLAELEAWLEDVSPNAVRLNTSGGVVPVQMIFGEKIKSNGFSDKADGETNRTEDSNYPHHNHQFKSLALNSSKQLNRKTFELWCDALPHSVIRGKGFLRFRDDPEHFWIWQKVGKRSSFKKSLVETEITKVLLIGTVEMPVSLELDLPEGLEEIGFST</sequence>
<evidence type="ECO:0000256" key="2">
    <source>
        <dbReference type="ARBA" id="ARBA00022801"/>
    </source>
</evidence>
<keyword evidence="3" id="KW-0143">Chaperone</keyword>
<evidence type="ECO:0000256" key="4">
    <source>
        <dbReference type="ARBA" id="ARBA00034320"/>
    </source>
</evidence>
<dbReference type="InterPro" id="IPR051316">
    <property type="entry name" value="Zinc-reg_GTPase_activator"/>
</dbReference>
<protein>
    <recommendedName>
        <fullName evidence="9">CobW C-terminal domain-containing protein</fullName>
    </recommendedName>
</protein>
<dbReference type="EMBL" id="UINC01031223">
    <property type="protein sequence ID" value="SVB16934.1"/>
    <property type="molecule type" value="Genomic_DNA"/>
</dbReference>
<dbReference type="SUPFAM" id="SSF90002">
    <property type="entry name" value="Hypothetical protein YjiA, C-terminal domain"/>
    <property type="match status" value="1"/>
</dbReference>
<comment type="similarity">
    <text evidence="4">Belongs to the SIMIBI class G3E GTPase family. ZNG1 subfamily.</text>
</comment>
<dbReference type="PANTHER" id="PTHR13748">
    <property type="entry name" value="COBW-RELATED"/>
    <property type="match status" value="1"/>
</dbReference>
<keyword evidence="2" id="KW-0378">Hydrolase</keyword>
<evidence type="ECO:0008006" key="9">
    <source>
        <dbReference type="Google" id="ProtNLM"/>
    </source>
</evidence>
<gene>
    <name evidence="8" type="ORF">METZ01_LOCUS169788</name>
</gene>
<dbReference type="AlphaFoldDB" id="A0A382BTG1"/>
<dbReference type="InterPro" id="IPR003495">
    <property type="entry name" value="CobW/HypB/UreG_nucleotide-bd"/>
</dbReference>
<dbReference type="InterPro" id="IPR027417">
    <property type="entry name" value="P-loop_NTPase"/>
</dbReference>
<organism evidence="8">
    <name type="scientific">marine metagenome</name>
    <dbReference type="NCBI Taxonomy" id="408172"/>
    <lineage>
        <taxon>unclassified sequences</taxon>
        <taxon>metagenomes</taxon>
        <taxon>ecological metagenomes</taxon>
    </lineage>
</organism>
<dbReference type="GO" id="GO:0016787">
    <property type="term" value="F:hydrolase activity"/>
    <property type="evidence" value="ECO:0007669"/>
    <property type="project" value="UniProtKB-KW"/>
</dbReference>
<dbReference type="InterPro" id="IPR036627">
    <property type="entry name" value="CobW-likC_sf"/>
</dbReference>
<dbReference type="CDD" id="cd03112">
    <property type="entry name" value="CobW-like"/>
    <property type="match status" value="1"/>
</dbReference>
<dbReference type="Pfam" id="PF02492">
    <property type="entry name" value="cobW"/>
    <property type="match status" value="1"/>
</dbReference>
<feature type="domain" description="CobW/HypB/UreG nucleotide-binding" evidence="6">
    <location>
        <begin position="10"/>
        <end position="182"/>
    </location>
</feature>
<evidence type="ECO:0000259" key="6">
    <source>
        <dbReference type="Pfam" id="PF02492"/>
    </source>
</evidence>
<dbReference type="Gene3D" id="3.30.1220.10">
    <property type="entry name" value="CobW-like, C-terminal domain"/>
    <property type="match status" value="1"/>
</dbReference>
<accession>A0A382BTG1</accession>
<dbReference type="GO" id="GO:0000166">
    <property type="term" value="F:nucleotide binding"/>
    <property type="evidence" value="ECO:0007669"/>
    <property type="project" value="UniProtKB-KW"/>
</dbReference>
<feature type="domain" description="CobW C-terminal" evidence="7">
    <location>
        <begin position="230"/>
        <end position="288"/>
    </location>
</feature>
<dbReference type="InterPro" id="IPR011629">
    <property type="entry name" value="CobW-like_C"/>
</dbReference>
<evidence type="ECO:0000256" key="5">
    <source>
        <dbReference type="ARBA" id="ARBA00049117"/>
    </source>
</evidence>
<dbReference type="Gene3D" id="3.40.50.300">
    <property type="entry name" value="P-loop containing nucleotide triphosphate hydrolases"/>
    <property type="match status" value="1"/>
</dbReference>
<comment type="catalytic activity">
    <reaction evidence="5">
        <text>GTP + H2O = GDP + phosphate + H(+)</text>
        <dbReference type="Rhea" id="RHEA:19669"/>
        <dbReference type="ChEBI" id="CHEBI:15377"/>
        <dbReference type="ChEBI" id="CHEBI:15378"/>
        <dbReference type="ChEBI" id="CHEBI:37565"/>
        <dbReference type="ChEBI" id="CHEBI:43474"/>
        <dbReference type="ChEBI" id="CHEBI:58189"/>
    </reaction>
    <physiologicalReaction direction="left-to-right" evidence="5">
        <dbReference type="Rhea" id="RHEA:19670"/>
    </physiologicalReaction>
</comment>